<proteinExistence type="predicted"/>
<reference evidence="2" key="1">
    <citation type="submission" date="2019-05" db="EMBL/GenBank/DDBJ databases">
        <title>Annotation for the trematode Paragonimus heterotremus.</title>
        <authorList>
            <person name="Choi Y.-J."/>
        </authorList>
    </citation>
    <scope>NUCLEOTIDE SEQUENCE</scope>
    <source>
        <strain evidence="2">LC</strain>
    </source>
</reference>
<name>A0A8J4WEN0_9TREM</name>
<gene>
    <name evidence="2" type="ORF">PHET_09834</name>
</gene>
<feature type="region of interest" description="Disordered" evidence="1">
    <location>
        <begin position="1"/>
        <end position="20"/>
    </location>
</feature>
<accession>A0A8J4WEN0</accession>
<evidence type="ECO:0000313" key="2">
    <source>
        <dbReference type="EMBL" id="KAF5397359.1"/>
    </source>
</evidence>
<feature type="compositionally biased region" description="Polar residues" evidence="1">
    <location>
        <begin position="7"/>
        <end position="20"/>
    </location>
</feature>
<evidence type="ECO:0000256" key="1">
    <source>
        <dbReference type="SAM" id="MobiDB-lite"/>
    </source>
</evidence>
<comment type="caution">
    <text evidence="2">The sequence shown here is derived from an EMBL/GenBank/DDBJ whole genome shotgun (WGS) entry which is preliminary data.</text>
</comment>
<evidence type="ECO:0000313" key="3">
    <source>
        <dbReference type="Proteomes" id="UP000748531"/>
    </source>
</evidence>
<protein>
    <submittedName>
        <fullName evidence="2">Uncharacterized protein</fullName>
    </submittedName>
</protein>
<sequence length="1352" mass="150644">MLWNHLPLTSKQLSHSSQGKSEQNLWDVYDEYATEKQPPSSRTKYGSLAQSATQLNCYDNLPKRILIGPTRTPVTAHLTYPDTTTVARMTKQLDTYPLELTQHRSMIDLETSQQVNALSASDNSLLENSSTFEWVRNNSGPLEISHSSTHSASSVFVRFTIQDLIQQECYMNPVSYPLDQPSRLVRVECRKPGCRCVLKNELALALKIVSNVSLVRGNWIPSKSQTNIIQRGHRMITSHFTHSHPTVQDSLTISHLQTNLSHTEGHSAVVYTNLSPIILTTCSPTWFEVVNKNNNGPADISSPNCVEVPVWSSGKALWRAKPNYFLLRKSTQCMFALVNQPITMSSTDVYKQDHSILHIDGHRTVTLRPGTVLQLINCRLCRLVSHHDILNTVHSPVRLIGRHRTKTVSMLQCAVVGDKVLCSVAAAASDLSPHDAIHWFADGPRLVYIPLDTKTMLCSPVAEKLAFSDTPTGKLRGHVAKDTGLHSLISLLTQYRLPVVVRPVSGLRPNEWCFMKSTECIQGETRPKEQDCSMKSSLVRLDGCYHGDLIFLEPISDCRLDSINNQCQKPPLNKDDQTGNANSRFFVVTPDMLSQHNFFVANSFCSAQYAQQLEVHATRVSHFLAACHPSEGLIYLLKHLEDITLSSTTGPSYVPLTRTLGPIGISIKNATVYSAIASLTAAAVIATEDHEDYTKCLAYSREVQGDNSPTTCSGFGTLSPSSCDDHYQSSSCLMGLKVYTHSSLSSSLQASEADQMNALCDEIEDIYYYVRNGRFPTQSHSMTSLIHHITPPSRLDQLKGGSAPISPQPCDHIYGRTRENPVQKQSQKTVERVCGNTLKLSSIHAEQTKHPPLVPAHQKRDDAFTEKRQTLVLQNFARLKQFQTSIQKQQTQNLDLNYVKLHVNADKKVNIGHDMLHAPAQYTKKALHNLPEASSEVPVQPVMAAQQLPAYCGIVHGKRGQKWYTNKKILKMSTAVDSETRTYGHLADVSLVVNDSHVTEVTKPEVRHKDINGMPSSTLVSLEKSSHKNEVLTVSDSKEHYPLSYYLPKQHLTTPFSSTAMAVTVSSGSNVMVRSMNWYPNQSDYNPRHEQVPSTLKVHPWETTRTSCVSACLPTSPVQIIGLGQPTNQTWSNKAKGLDHMQAQQIQHNVGDPCQNAKSDEILVGCHKQASHLSSAQKTNQSRANKFHSSALDTSDNRYYCACQSNFSNHSVRPTAWRHFGDHLKAANMVLDNKQSSPHHVLRKVYPNVSEKRGSLTKEQTGSLYYSWHSNTLPQVRPSFTVPSTDNKAAADFIDTGIITPRRDLCTSSHSSSMRGPITYAPVPIRSGKTFKPYYTDKSKPPQYIFPPNWTG</sequence>
<dbReference type="Proteomes" id="UP000748531">
    <property type="component" value="Unassembled WGS sequence"/>
</dbReference>
<dbReference type="OrthoDB" id="6258948at2759"/>
<dbReference type="EMBL" id="LUCH01006380">
    <property type="protein sequence ID" value="KAF5397359.1"/>
    <property type="molecule type" value="Genomic_DNA"/>
</dbReference>
<keyword evidence="3" id="KW-1185">Reference proteome</keyword>
<organism evidence="2 3">
    <name type="scientific">Paragonimus heterotremus</name>
    <dbReference type="NCBI Taxonomy" id="100268"/>
    <lineage>
        <taxon>Eukaryota</taxon>
        <taxon>Metazoa</taxon>
        <taxon>Spiralia</taxon>
        <taxon>Lophotrochozoa</taxon>
        <taxon>Platyhelminthes</taxon>
        <taxon>Trematoda</taxon>
        <taxon>Digenea</taxon>
        <taxon>Plagiorchiida</taxon>
        <taxon>Troglotremata</taxon>
        <taxon>Troglotrematidae</taxon>
        <taxon>Paragonimus</taxon>
    </lineage>
</organism>